<dbReference type="EMBL" id="LN891002">
    <property type="protein sequence ID" value="CUS12146.1"/>
    <property type="molecule type" value="Genomic_DNA"/>
</dbReference>
<gene>
    <name evidence="1" type="ORF">GSTUAT00003764001</name>
</gene>
<keyword evidence="2" id="KW-1185">Reference proteome</keyword>
<dbReference type="AlphaFoldDB" id="A0A292PX59"/>
<name>A0A292PX59_9PEZI</name>
<proteinExistence type="predicted"/>
<sequence>MKICTVNECDGNEKQINDGARCVTCCVLRYSSWLLPWGSYSTHRKDSLAFPMVEHWLGPSQSTTSIASGSLLLVLYEDRTCTTFSVESREQASCSYSTRENTRTVAQLWRFRS</sequence>
<organism evidence="1 2">
    <name type="scientific">Tuber aestivum</name>
    <name type="common">summer truffle</name>
    <dbReference type="NCBI Taxonomy" id="59557"/>
    <lineage>
        <taxon>Eukaryota</taxon>
        <taxon>Fungi</taxon>
        <taxon>Dikarya</taxon>
        <taxon>Ascomycota</taxon>
        <taxon>Pezizomycotina</taxon>
        <taxon>Pezizomycetes</taxon>
        <taxon>Pezizales</taxon>
        <taxon>Tuberaceae</taxon>
        <taxon>Tuber</taxon>
    </lineage>
</organism>
<evidence type="ECO:0000313" key="2">
    <source>
        <dbReference type="Proteomes" id="UP001412239"/>
    </source>
</evidence>
<dbReference type="Proteomes" id="UP001412239">
    <property type="component" value="Unassembled WGS sequence"/>
</dbReference>
<protein>
    <submittedName>
        <fullName evidence="1">Uncharacterized protein</fullName>
    </submittedName>
</protein>
<accession>A0A292PX59</accession>
<evidence type="ECO:0000313" key="1">
    <source>
        <dbReference type="EMBL" id="CUS12146.1"/>
    </source>
</evidence>
<reference evidence="1" key="1">
    <citation type="submission" date="2015-10" db="EMBL/GenBank/DDBJ databases">
        <authorList>
            <person name="Regsiter A."/>
            <person name="william w."/>
        </authorList>
    </citation>
    <scope>NUCLEOTIDE SEQUENCE</scope>
    <source>
        <strain evidence="1">Montdore</strain>
    </source>
</reference>